<keyword evidence="9 15" id="KW-0863">Zinc-finger</keyword>
<evidence type="ECO:0000256" key="2">
    <source>
        <dbReference type="ARBA" id="ARBA00004123"/>
    </source>
</evidence>
<reference evidence="19" key="1">
    <citation type="journal article" date="2014" name="BMC Genomics">
        <title>Genome characteristics reveal the impact of lichenization on lichen-forming fungus Endocarpon pusillum Hedwig (Verrucariales, Ascomycota).</title>
        <authorList>
            <person name="Wang Y.-Y."/>
            <person name="Liu B."/>
            <person name="Zhang X.-Y."/>
            <person name="Zhou Q.-M."/>
            <person name="Zhang T."/>
            <person name="Li H."/>
            <person name="Yu Y.-F."/>
            <person name="Zhang X.-L."/>
            <person name="Hao X.-Y."/>
            <person name="Wang M."/>
            <person name="Wang L."/>
            <person name="Wei J.-C."/>
        </authorList>
    </citation>
    <scope>NUCLEOTIDE SEQUENCE [LARGE SCALE GENOMIC DNA]</scope>
    <source>
        <strain evidence="19">Z07020 / HMAS-L-300199</strain>
    </source>
</reference>
<keyword evidence="19" id="KW-1185">Reference proteome</keyword>
<dbReference type="OrthoDB" id="185455at2759"/>
<dbReference type="PANTHER" id="PTHR20973:SF0">
    <property type="entry name" value="NON-STRUCTURAL MAINTENANCE OF CHROMOSOMES ELEMENT 1 HOMOLOG"/>
    <property type="match status" value="1"/>
</dbReference>
<evidence type="ECO:0000256" key="8">
    <source>
        <dbReference type="ARBA" id="ARBA00022763"/>
    </source>
</evidence>
<keyword evidence="7 15" id="KW-0479">Metal-binding</keyword>
<dbReference type="HOGENOM" id="CLU_045153_0_0_1"/>
<protein>
    <recommendedName>
        <fullName evidence="5 15">Non-structural maintenance of chromosomes element 1 homolog</fullName>
        <ecNumber evidence="4 15">2.3.2.27</ecNumber>
    </recommendedName>
</protein>
<evidence type="ECO:0000256" key="7">
    <source>
        <dbReference type="ARBA" id="ARBA00022723"/>
    </source>
</evidence>
<keyword evidence="14 15" id="KW-0539">Nucleus</keyword>
<dbReference type="EC" id="2.3.2.27" evidence="4 15"/>
<keyword evidence="8 15" id="KW-0227">DNA damage</keyword>
<dbReference type="Proteomes" id="UP000019373">
    <property type="component" value="Unassembled WGS sequence"/>
</dbReference>
<dbReference type="AlphaFoldDB" id="U1GD89"/>
<dbReference type="GO" id="GO:0008270">
    <property type="term" value="F:zinc ion binding"/>
    <property type="evidence" value="ECO:0007669"/>
    <property type="project" value="UniProtKB-KW"/>
</dbReference>
<comment type="subcellular location">
    <subcellularLocation>
        <location evidence="2 15">Nucleus</location>
    </subcellularLocation>
</comment>
<dbReference type="OMA" id="WPGDKFV"/>
<organism evidence="18 19">
    <name type="scientific">Endocarpon pusillum (strain Z07020 / HMAS-L-300199)</name>
    <name type="common">Lichen-forming fungus</name>
    <dbReference type="NCBI Taxonomy" id="1263415"/>
    <lineage>
        <taxon>Eukaryota</taxon>
        <taxon>Fungi</taxon>
        <taxon>Dikarya</taxon>
        <taxon>Ascomycota</taxon>
        <taxon>Pezizomycotina</taxon>
        <taxon>Eurotiomycetes</taxon>
        <taxon>Chaetothyriomycetidae</taxon>
        <taxon>Verrucariales</taxon>
        <taxon>Verrucariaceae</taxon>
        <taxon>Endocarpon</taxon>
    </lineage>
</organism>
<dbReference type="EMBL" id="KE721401">
    <property type="protein sequence ID" value="ERF69651.1"/>
    <property type="molecule type" value="Genomic_DNA"/>
</dbReference>
<dbReference type="GO" id="GO:0005634">
    <property type="term" value="C:nucleus"/>
    <property type="evidence" value="ECO:0007669"/>
    <property type="project" value="UniProtKB-SubCell"/>
</dbReference>
<dbReference type="InterPro" id="IPR013083">
    <property type="entry name" value="Znf_RING/FYVE/PHD"/>
</dbReference>
<dbReference type="InterPro" id="IPR036388">
    <property type="entry name" value="WH-like_DNA-bd_sf"/>
</dbReference>
<dbReference type="Gene3D" id="3.90.1150.220">
    <property type="match status" value="1"/>
</dbReference>
<evidence type="ECO:0000256" key="16">
    <source>
        <dbReference type="SAM" id="MobiDB-lite"/>
    </source>
</evidence>
<evidence type="ECO:0000313" key="19">
    <source>
        <dbReference type="Proteomes" id="UP000019373"/>
    </source>
</evidence>
<feature type="domain" description="Non-structural maintenance of chromosomes element 1 RING C4HC3-type" evidence="17">
    <location>
        <begin position="227"/>
        <end position="269"/>
    </location>
</feature>
<evidence type="ECO:0000256" key="6">
    <source>
        <dbReference type="ARBA" id="ARBA00022679"/>
    </source>
</evidence>
<feature type="region of interest" description="Disordered" evidence="16">
    <location>
        <begin position="290"/>
        <end position="316"/>
    </location>
</feature>
<dbReference type="GeneID" id="19238682"/>
<dbReference type="RefSeq" id="XP_007804681.1">
    <property type="nucleotide sequence ID" value="XM_007806490.1"/>
</dbReference>
<dbReference type="CDD" id="cd16493">
    <property type="entry name" value="RING-CH-C4HC3_NSE1"/>
    <property type="match status" value="1"/>
</dbReference>
<dbReference type="Pfam" id="PF07574">
    <property type="entry name" value="SMC_Nse1"/>
    <property type="match status" value="1"/>
</dbReference>
<name>U1GD89_ENDPU</name>
<sequence length="316" mass="35483">MDDSSSYNDSNRAFVQAFLARGTLTYETSKPLLASIFTVHEGREILPNDITEADLRSYVSAANLALSPLDLEIRSTFHQSSRERVYALVNTSSDALTQMATTYSVEEMGFVKRVLDWMFDGPANTRRSEAMCISGTEAVNLAKVAGGVRRETQNGNTQGGGGSQGLSMRDAEGMMGRLVEEGWFEKSGKGFYSLTPRALMELRGWLVESYNDLEDESDDRGDRIKFCQACKEIVTVGQRCPKRECPCRLHDICTANFFRMQRNRNCPICKVEWDGKHFVGEKAITTSERYLQGRRRSGGSRRARQEVDEADENEEA</sequence>
<dbReference type="Gene3D" id="3.30.40.10">
    <property type="entry name" value="Zinc/RING finger domain, C3HC4 (zinc finger)"/>
    <property type="match status" value="1"/>
</dbReference>
<dbReference type="InterPro" id="IPR014857">
    <property type="entry name" value="Nse1_RING_C4HC3-type"/>
</dbReference>
<evidence type="ECO:0000256" key="4">
    <source>
        <dbReference type="ARBA" id="ARBA00012483"/>
    </source>
</evidence>
<evidence type="ECO:0000256" key="5">
    <source>
        <dbReference type="ARBA" id="ARBA00019422"/>
    </source>
</evidence>
<evidence type="ECO:0000256" key="14">
    <source>
        <dbReference type="ARBA" id="ARBA00023242"/>
    </source>
</evidence>
<dbReference type="GO" id="GO:0000724">
    <property type="term" value="P:double-strand break repair via homologous recombination"/>
    <property type="evidence" value="ECO:0007669"/>
    <property type="project" value="TreeGrafter"/>
</dbReference>
<gene>
    <name evidence="18" type="ORF">EPUS_03643</name>
</gene>
<comment type="subunit">
    <text evidence="15">Component of the Smc5-Smc6 complex.</text>
</comment>
<evidence type="ECO:0000256" key="1">
    <source>
        <dbReference type="ARBA" id="ARBA00000900"/>
    </source>
</evidence>
<dbReference type="Gene3D" id="1.10.10.10">
    <property type="entry name" value="Winged helix-like DNA-binding domain superfamily/Winged helix DNA-binding domain"/>
    <property type="match status" value="1"/>
</dbReference>
<dbReference type="Pfam" id="PF08746">
    <property type="entry name" value="zf-RING-like"/>
    <property type="match status" value="1"/>
</dbReference>
<accession>U1GD89</accession>
<evidence type="ECO:0000256" key="11">
    <source>
        <dbReference type="ARBA" id="ARBA00022833"/>
    </source>
</evidence>
<evidence type="ECO:0000256" key="12">
    <source>
        <dbReference type="ARBA" id="ARBA00023172"/>
    </source>
</evidence>
<dbReference type="InterPro" id="IPR011513">
    <property type="entry name" value="Nse1"/>
</dbReference>
<keyword evidence="10 15" id="KW-0833">Ubl conjugation pathway</keyword>
<evidence type="ECO:0000256" key="10">
    <source>
        <dbReference type="ARBA" id="ARBA00022786"/>
    </source>
</evidence>
<dbReference type="PANTHER" id="PTHR20973">
    <property type="entry name" value="NON-SMC ELEMENT 1-RELATED"/>
    <property type="match status" value="1"/>
</dbReference>
<dbReference type="eggNOG" id="KOG4718">
    <property type="taxonomic scope" value="Eukaryota"/>
</dbReference>
<comment type="function">
    <text evidence="15">Acts in a DNA repair pathway for removal of UV-induced DNA damage that is distinct from classical nucleotide excision repair and in repair of ionizing radiation damage. Functions in homologous recombination repair of DNA double strand breaks and in recovery of stalled replication forks.</text>
</comment>
<dbReference type="GO" id="GO:0030915">
    <property type="term" value="C:Smc5-Smc6 complex"/>
    <property type="evidence" value="ECO:0007669"/>
    <property type="project" value="UniProtKB-UniRule"/>
</dbReference>
<evidence type="ECO:0000256" key="15">
    <source>
        <dbReference type="RuleBase" id="RU368018"/>
    </source>
</evidence>
<keyword evidence="11 15" id="KW-0862">Zinc</keyword>
<evidence type="ECO:0000313" key="18">
    <source>
        <dbReference type="EMBL" id="ERF69651.1"/>
    </source>
</evidence>
<feature type="compositionally biased region" description="Basic residues" evidence="16">
    <location>
        <begin position="292"/>
        <end position="302"/>
    </location>
</feature>
<proteinExistence type="inferred from homology"/>
<evidence type="ECO:0000256" key="13">
    <source>
        <dbReference type="ARBA" id="ARBA00023204"/>
    </source>
</evidence>
<keyword evidence="13 15" id="KW-0234">DNA repair</keyword>
<dbReference type="GO" id="GO:0061630">
    <property type="term" value="F:ubiquitin protein ligase activity"/>
    <property type="evidence" value="ECO:0007669"/>
    <property type="project" value="UniProtKB-EC"/>
</dbReference>
<keyword evidence="6 15" id="KW-0808">Transferase</keyword>
<evidence type="ECO:0000256" key="9">
    <source>
        <dbReference type="ARBA" id="ARBA00022771"/>
    </source>
</evidence>
<keyword evidence="12 15" id="KW-0233">DNA recombination</keyword>
<comment type="similarity">
    <text evidence="3 15">Belongs to the NSE1 family.</text>
</comment>
<evidence type="ECO:0000256" key="3">
    <source>
        <dbReference type="ARBA" id="ARBA00010258"/>
    </source>
</evidence>
<evidence type="ECO:0000259" key="17">
    <source>
        <dbReference type="Pfam" id="PF08746"/>
    </source>
</evidence>
<comment type="catalytic activity">
    <reaction evidence="1 15">
        <text>S-ubiquitinyl-[E2 ubiquitin-conjugating enzyme]-L-cysteine + [acceptor protein]-L-lysine = [E2 ubiquitin-conjugating enzyme]-L-cysteine + N(6)-ubiquitinyl-[acceptor protein]-L-lysine.</text>
        <dbReference type="EC" id="2.3.2.27"/>
    </reaction>
</comment>